<sequence>MPLPMVSGLSMGLRTRSKFVLSLLVSCFFLYYIFSSPGEPHFAPAPLTAKPATSPQKDSGENAPSVNLAAEMPHQAKKIEDASLRKPAAVLKSPKVPEGFDPALTPVVDSFLNGKLPKSITGRALSRVYEWAQKAEQADLAARNAYDVAIDTKAMLFISAATGMSDLIDRYWQTHKLHYNASVQLAAAERVREFMANPEFAISSPDVSLQPPAKTPICLVATYDGQTEDFPEYATVLVDSVTRNAPYADLKIFVHNTTKESFPLTLQRPNVKVVDVGQIDASYVYRGFPGLATDKLCKLMGKGSPTDPALGWADQDVECELLERRLRDFAGNGGRAIEQLRGHWGNIFQDWISPERCDSWGWLDTSTAVGDLKRWMDNPLIRDADILTAHEGDDWRLYLRNSFTVHNYRKSPEVVSNLWKRCSNIATIPALLETFQRADDWLSITEGCYSYGAISQPGVKTVLAPWQLPSWADTRLLILNDGHANYCVGENNGEICRGWVRGFMEESKKKEQKQIAADRAARIAGERIPSEGTYHRVANDIFSHPPMSDVEETLAPPSIQCALWLPLEYNLCLDKPEHKPTEKGSTYVQVIKSDSTGTTSISRLSYTLPSDGVGMEVVAGSRGVGETLIVKFLDWATKPPSESRTKKDRLDLKIERTWFYTSKSGSIQISPGKIMMHTMKGWW</sequence>
<feature type="compositionally biased region" description="Polar residues" evidence="1">
    <location>
        <begin position="51"/>
        <end position="64"/>
    </location>
</feature>
<evidence type="ECO:0000256" key="1">
    <source>
        <dbReference type="SAM" id="MobiDB-lite"/>
    </source>
</evidence>
<evidence type="ECO:0000313" key="2">
    <source>
        <dbReference type="EMBL" id="TPX59526.1"/>
    </source>
</evidence>
<reference evidence="2 3" key="1">
    <citation type="journal article" date="2019" name="Sci. Rep.">
        <title>Comparative genomics of chytrid fungi reveal insights into the obligate biotrophic and pathogenic lifestyle of Synchytrium endobioticum.</title>
        <authorList>
            <person name="van de Vossenberg B.T.L.H."/>
            <person name="Warris S."/>
            <person name="Nguyen H.D.T."/>
            <person name="van Gent-Pelzer M.P.E."/>
            <person name="Joly D.L."/>
            <person name="van de Geest H.C."/>
            <person name="Bonants P.J.M."/>
            <person name="Smith D.S."/>
            <person name="Levesque C.A."/>
            <person name="van der Lee T.A.J."/>
        </authorList>
    </citation>
    <scope>NUCLEOTIDE SEQUENCE [LARGE SCALE GENOMIC DNA]</scope>
    <source>
        <strain evidence="2 3">CBS 809.83</strain>
    </source>
</reference>
<dbReference type="AlphaFoldDB" id="A0A507E6S1"/>
<comment type="caution">
    <text evidence="2">The sequence shown here is derived from an EMBL/GenBank/DDBJ whole genome shotgun (WGS) entry which is preliminary data.</text>
</comment>
<name>A0A507E6S1_9FUNG</name>
<evidence type="ECO:0000313" key="3">
    <source>
        <dbReference type="Proteomes" id="UP000318582"/>
    </source>
</evidence>
<keyword evidence="3" id="KW-1185">Reference proteome</keyword>
<protein>
    <submittedName>
        <fullName evidence="2">Uncharacterized protein</fullName>
    </submittedName>
</protein>
<dbReference type="Proteomes" id="UP000318582">
    <property type="component" value="Unassembled WGS sequence"/>
</dbReference>
<proteinExistence type="predicted"/>
<dbReference type="EMBL" id="QEAQ01000024">
    <property type="protein sequence ID" value="TPX59526.1"/>
    <property type="molecule type" value="Genomic_DNA"/>
</dbReference>
<organism evidence="2 3">
    <name type="scientific">Powellomyces hirtus</name>
    <dbReference type="NCBI Taxonomy" id="109895"/>
    <lineage>
        <taxon>Eukaryota</taxon>
        <taxon>Fungi</taxon>
        <taxon>Fungi incertae sedis</taxon>
        <taxon>Chytridiomycota</taxon>
        <taxon>Chytridiomycota incertae sedis</taxon>
        <taxon>Chytridiomycetes</taxon>
        <taxon>Spizellomycetales</taxon>
        <taxon>Powellomycetaceae</taxon>
        <taxon>Powellomyces</taxon>
    </lineage>
</organism>
<accession>A0A507E6S1</accession>
<gene>
    <name evidence="2" type="ORF">PhCBS80983_g02400</name>
</gene>
<feature type="region of interest" description="Disordered" evidence="1">
    <location>
        <begin position="45"/>
        <end position="64"/>
    </location>
</feature>